<keyword evidence="2" id="KW-1185">Reference proteome</keyword>
<gene>
    <name evidence="1" type="ORF">AAFF_G00245720</name>
</gene>
<organism evidence="1 2">
    <name type="scientific">Aldrovandia affinis</name>
    <dbReference type="NCBI Taxonomy" id="143900"/>
    <lineage>
        <taxon>Eukaryota</taxon>
        <taxon>Metazoa</taxon>
        <taxon>Chordata</taxon>
        <taxon>Craniata</taxon>
        <taxon>Vertebrata</taxon>
        <taxon>Euteleostomi</taxon>
        <taxon>Actinopterygii</taxon>
        <taxon>Neopterygii</taxon>
        <taxon>Teleostei</taxon>
        <taxon>Notacanthiformes</taxon>
        <taxon>Halosauridae</taxon>
        <taxon>Aldrovandia</taxon>
    </lineage>
</organism>
<evidence type="ECO:0000313" key="2">
    <source>
        <dbReference type="Proteomes" id="UP001221898"/>
    </source>
</evidence>
<evidence type="ECO:0000313" key="1">
    <source>
        <dbReference type="EMBL" id="KAJ8408754.1"/>
    </source>
</evidence>
<dbReference type="Proteomes" id="UP001221898">
    <property type="component" value="Unassembled WGS sequence"/>
</dbReference>
<name>A0AAD7SU13_9TELE</name>
<reference evidence="1" key="1">
    <citation type="journal article" date="2023" name="Science">
        <title>Genome structures resolve the early diversification of teleost fishes.</title>
        <authorList>
            <person name="Parey E."/>
            <person name="Louis A."/>
            <person name="Montfort J."/>
            <person name="Bouchez O."/>
            <person name="Roques C."/>
            <person name="Iampietro C."/>
            <person name="Lluch J."/>
            <person name="Castinel A."/>
            <person name="Donnadieu C."/>
            <person name="Desvignes T."/>
            <person name="Floi Bucao C."/>
            <person name="Jouanno E."/>
            <person name="Wen M."/>
            <person name="Mejri S."/>
            <person name="Dirks R."/>
            <person name="Jansen H."/>
            <person name="Henkel C."/>
            <person name="Chen W.J."/>
            <person name="Zahm M."/>
            <person name="Cabau C."/>
            <person name="Klopp C."/>
            <person name="Thompson A.W."/>
            <person name="Robinson-Rechavi M."/>
            <person name="Braasch I."/>
            <person name="Lecointre G."/>
            <person name="Bobe J."/>
            <person name="Postlethwait J.H."/>
            <person name="Berthelot C."/>
            <person name="Roest Crollius H."/>
            <person name="Guiguen Y."/>
        </authorList>
    </citation>
    <scope>NUCLEOTIDE SEQUENCE</scope>
    <source>
        <strain evidence="1">NC1722</strain>
    </source>
</reference>
<dbReference type="AlphaFoldDB" id="A0AAD7SU13"/>
<comment type="caution">
    <text evidence="1">The sequence shown here is derived from an EMBL/GenBank/DDBJ whole genome shotgun (WGS) entry which is preliminary data.</text>
</comment>
<protein>
    <submittedName>
        <fullName evidence="1">Uncharacterized protein</fullName>
    </submittedName>
</protein>
<dbReference type="EMBL" id="JAINUG010000033">
    <property type="protein sequence ID" value="KAJ8408754.1"/>
    <property type="molecule type" value="Genomic_DNA"/>
</dbReference>
<proteinExistence type="predicted"/>
<sequence>MSVGVHADDGGGNALTTTIDSIKKRKEEEKQAKDKEGIKLLGVTFQTDGRGNWSWEKNLRHIWKKIGSWSTRPLTMMGPCRIQEQQRQWRIINTVKQVLWEMRNIKAFQKQTVDLVTPYNGIGGTS</sequence>
<accession>A0AAD7SU13</accession>